<name>A0A2T1M117_9CHRO</name>
<sequence length="90" mass="11043">MKCNSESLNYQESELLFLLSPKTQSTFWLSLQNIWQNINRYFNTSLELQVWRMVDHQGNIWWSAYNPKTKQSVNHISEEQMRIWIEQNYR</sequence>
<comment type="caution">
    <text evidence="1">The sequence shown here is derived from an EMBL/GenBank/DDBJ whole genome shotgun (WGS) entry which is preliminary data.</text>
</comment>
<organism evidence="1 2">
    <name type="scientific">Aphanothece hegewaldii CCALA 016</name>
    <dbReference type="NCBI Taxonomy" id="2107694"/>
    <lineage>
        <taxon>Bacteria</taxon>
        <taxon>Bacillati</taxon>
        <taxon>Cyanobacteriota</taxon>
        <taxon>Cyanophyceae</taxon>
        <taxon>Oscillatoriophycideae</taxon>
        <taxon>Chroococcales</taxon>
        <taxon>Aphanothecaceae</taxon>
        <taxon>Aphanothece</taxon>
    </lineage>
</organism>
<dbReference type="RefSeq" id="WP_106455807.1">
    <property type="nucleotide sequence ID" value="NZ_PXOH01000004.1"/>
</dbReference>
<evidence type="ECO:0000313" key="1">
    <source>
        <dbReference type="EMBL" id="PSF38365.1"/>
    </source>
</evidence>
<proteinExistence type="predicted"/>
<evidence type="ECO:0000313" key="2">
    <source>
        <dbReference type="Proteomes" id="UP000239001"/>
    </source>
</evidence>
<dbReference type="OrthoDB" id="426136at2"/>
<reference evidence="1 2" key="2">
    <citation type="submission" date="2018-03" db="EMBL/GenBank/DDBJ databases">
        <authorList>
            <person name="Keele B.F."/>
        </authorList>
    </citation>
    <scope>NUCLEOTIDE SEQUENCE [LARGE SCALE GENOMIC DNA]</scope>
    <source>
        <strain evidence="1 2">CCALA 016</strain>
    </source>
</reference>
<keyword evidence="2" id="KW-1185">Reference proteome</keyword>
<protein>
    <submittedName>
        <fullName evidence="1">Uncharacterized protein</fullName>
    </submittedName>
</protein>
<dbReference type="Proteomes" id="UP000239001">
    <property type="component" value="Unassembled WGS sequence"/>
</dbReference>
<dbReference type="AlphaFoldDB" id="A0A2T1M117"/>
<accession>A0A2T1M117</accession>
<gene>
    <name evidence="1" type="ORF">C7H19_05070</name>
</gene>
<reference evidence="1 2" key="1">
    <citation type="submission" date="2018-03" db="EMBL/GenBank/DDBJ databases">
        <title>The ancient ancestry and fast evolution of plastids.</title>
        <authorList>
            <person name="Moore K.R."/>
            <person name="Magnabosco C."/>
            <person name="Momper L."/>
            <person name="Gold D.A."/>
            <person name="Bosak T."/>
            <person name="Fournier G.P."/>
        </authorList>
    </citation>
    <scope>NUCLEOTIDE SEQUENCE [LARGE SCALE GENOMIC DNA]</scope>
    <source>
        <strain evidence="1 2">CCALA 016</strain>
    </source>
</reference>
<dbReference type="EMBL" id="PXOH01000004">
    <property type="protein sequence ID" value="PSF38365.1"/>
    <property type="molecule type" value="Genomic_DNA"/>
</dbReference>